<dbReference type="AlphaFoldDB" id="A0A5C8G8S7"/>
<feature type="transmembrane region" description="Helical" evidence="6">
    <location>
        <begin position="38"/>
        <end position="56"/>
    </location>
</feature>
<organism evidence="8 9">
    <name type="scientific">Brachyspira aalborgi</name>
    <dbReference type="NCBI Taxonomy" id="29522"/>
    <lineage>
        <taxon>Bacteria</taxon>
        <taxon>Pseudomonadati</taxon>
        <taxon>Spirochaetota</taxon>
        <taxon>Spirochaetia</taxon>
        <taxon>Brachyspirales</taxon>
        <taxon>Brachyspiraceae</taxon>
        <taxon>Brachyspira</taxon>
    </lineage>
</organism>
<evidence type="ECO:0000256" key="4">
    <source>
        <dbReference type="ARBA" id="ARBA00023136"/>
    </source>
</evidence>
<keyword evidence="4 6" id="KW-0472">Membrane</keyword>
<evidence type="ECO:0000259" key="7">
    <source>
        <dbReference type="Pfam" id="PF02096"/>
    </source>
</evidence>
<evidence type="ECO:0000313" key="8">
    <source>
        <dbReference type="EMBL" id="TXJ58139.1"/>
    </source>
</evidence>
<feature type="domain" description="Membrane insertase YidC/Oxa/ALB C-terminal" evidence="7">
    <location>
        <begin position="34"/>
        <end position="223"/>
    </location>
</feature>
<name>A0A5C8G8S7_9SPIR</name>
<evidence type="ECO:0000256" key="6">
    <source>
        <dbReference type="SAM" id="Phobius"/>
    </source>
</evidence>
<evidence type="ECO:0000256" key="1">
    <source>
        <dbReference type="ARBA" id="ARBA00004141"/>
    </source>
</evidence>
<dbReference type="GO" id="GO:0032977">
    <property type="term" value="F:membrane insertase activity"/>
    <property type="evidence" value="ECO:0007669"/>
    <property type="project" value="InterPro"/>
</dbReference>
<dbReference type="EMBL" id="SAYI01000005">
    <property type="protein sequence ID" value="TXJ58139.1"/>
    <property type="molecule type" value="Genomic_DNA"/>
</dbReference>
<comment type="caution">
    <text evidence="8">The sequence shown here is derived from an EMBL/GenBank/DDBJ whole genome shotgun (WGS) entry which is preliminary data.</text>
</comment>
<protein>
    <recommendedName>
        <fullName evidence="7">Membrane insertase YidC/Oxa/ALB C-terminal domain-containing protein</fullName>
    </recommendedName>
</protein>
<feature type="transmembrane region" description="Helical" evidence="6">
    <location>
        <begin position="103"/>
        <end position="125"/>
    </location>
</feature>
<dbReference type="GO" id="GO:0051205">
    <property type="term" value="P:protein insertion into membrane"/>
    <property type="evidence" value="ECO:0007669"/>
    <property type="project" value="TreeGrafter"/>
</dbReference>
<feature type="transmembrane region" description="Helical" evidence="6">
    <location>
        <begin position="7"/>
        <end position="26"/>
    </location>
</feature>
<accession>A0A5C8G8S7</accession>
<evidence type="ECO:0000256" key="5">
    <source>
        <dbReference type="RuleBase" id="RU003945"/>
    </source>
</evidence>
<evidence type="ECO:0000256" key="2">
    <source>
        <dbReference type="ARBA" id="ARBA00022692"/>
    </source>
</evidence>
<dbReference type="Pfam" id="PF02096">
    <property type="entry name" value="60KD_IMP"/>
    <property type="match status" value="1"/>
</dbReference>
<dbReference type="GO" id="GO:0005886">
    <property type="term" value="C:plasma membrane"/>
    <property type="evidence" value="ECO:0007669"/>
    <property type="project" value="TreeGrafter"/>
</dbReference>
<dbReference type="PANTHER" id="PTHR12428:SF65">
    <property type="entry name" value="CYTOCHROME C OXIDASE ASSEMBLY PROTEIN COX18, MITOCHONDRIAL"/>
    <property type="match status" value="1"/>
</dbReference>
<proteinExistence type="inferred from homology"/>
<keyword evidence="2 5" id="KW-0812">Transmembrane</keyword>
<evidence type="ECO:0000256" key="3">
    <source>
        <dbReference type="ARBA" id="ARBA00022989"/>
    </source>
</evidence>
<feature type="transmembrane region" description="Helical" evidence="6">
    <location>
        <begin position="154"/>
        <end position="174"/>
    </location>
</feature>
<gene>
    <name evidence="8" type="ORF">EPJ76_01420</name>
</gene>
<dbReference type="Proteomes" id="UP000322327">
    <property type="component" value="Unassembled WGS sequence"/>
</dbReference>
<feature type="transmembrane region" description="Helical" evidence="6">
    <location>
        <begin position="241"/>
        <end position="261"/>
    </location>
</feature>
<comment type="similarity">
    <text evidence="5">Belongs to the OXA1/ALB3/YidC family.</text>
</comment>
<sequence length="332" mass="38883">MILFDILYNITIYPIEFIIEIIFYLFNNVFKSGYATSLFFLSLIINFISLPLYNIAESWQAKERVIQEKMKPMIDNIKAVYKGDQRYLLIRTCQRINGYKTIYAFRGTLGLLIQIPFFLAAYNFIHNLSGLQLGSFLFIKDFSKPDGILNIGNISVNILPFIMTLFSLSAGLVYSKKLRFKESLPLYIVSLIFLVLLYNSPSGLVFYWTLNCLFSLIKNIFIEYKLYKVFVVNKNKILKCYNVFFIILTIIFILLLSLGNIERKGYLGDFEFLNEMDNYKYIGTVKYYNKLFRNSDIFQLIGNKNKFDDILEDVEFFGISTIVVNFSIKRKN</sequence>
<dbReference type="InterPro" id="IPR028055">
    <property type="entry name" value="YidC/Oxa/ALB_C"/>
</dbReference>
<dbReference type="RefSeq" id="WP_147530206.1">
    <property type="nucleotide sequence ID" value="NZ_SAYI01000005.1"/>
</dbReference>
<dbReference type="InterPro" id="IPR001708">
    <property type="entry name" value="YidC/ALB3/OXA1/COX18"/>
</dbReference>
<dbReference type="PANTHER" id="PTHR12428">
    <property type="entry name" value="OXA1"/>
    <property type="match status" value="1"/>
</dbReference>
<comment type="subcellular location">
    <subcellularLocation>
        <location evidence="1 5">Membrane</location>
        <topology evidence="1 5">Multi-pass membrane protein</topology>
    </subcellularLocation>
</comment>
<keyword evidence="3 6" id="KW-1133">Transmembrane helix</keyword>
<evidence type="ECO:0000313" key="9">
    <source>
        <dbReference type="Proteomes" id="UP000322327"/>
    </source>
</evidence>
<reference evidence="8 9" key="1">
    <citation type="journal article" date="1992" name="Lakartidningen">
        <title>[Penicillin V and not amoxicillin is the first choice preparation in acute otitis].</title>
        <authorList>
            <person name="Kamme C."/>
            <person name="Lundgren K."/>
            <person name="Prellner K."/>
        </authorList>
    </citation>
    <scope>NUCLEOTIDE SEQUENCE [LARGE SCALE GENOMIC DNA]</scope>
    <source>
        <strain evidence="8 9">PC3053II</strain>
    </source>
</reference>
<feature type="transmembrane region" description="Helical" evidence="6">
    <location>
        <begin position="186"/>
        <end position="208"/>
    </location>
</feature>